<feature type="compositionally biased region" description="Gly residues" evidence="1">
    <location>
        <begin position="338"/>
        <end position="363"/>
    </location>
</feature>
<comment type="caution">
    <text evidence="4">The sequence shown here is derived from an EMBL/GenBank/DDBJ whole genome shotgun (WGS) entry which is preliminary data.</text>
</comment>
<evidence type="ECO:0000259" key="3">
    <source>
        <dbReference type="SMART" id="SM00128"/>
    </source>
</evidence>
<dbReference type="InterPro" id="IPR046985">
    <property type="entry name" value="IP5"/>
</dbReference>
<dbReference type="EMBL" id="QWIT01000879">
    <property type="protein sequence ID" value="RMZ20026.1"/>
    <property type="molecule type" value="Genomic_DNA"/>
</dbReference>
<gene>
    <name evidence="4" type="ORF">D0859_15975</name>
</gene>
<feature type="region of interest" description="Disordered" evidence="1">
    <location>
        <begin position="239"/>
        <end position="259"/>
    </location>
</feature>
<dbReference type="InterPro" id="IPR000300">
    <property type="entry name" value="IPPc"/>
</dbReference>
<proteinExistence type="predicted"/>
<dbReference type="Proteomes" id="UP000281677">
    <property type="component" value="Unassembled WGS sequence"/>
</dbReference>
<dbReference type="VEuPathDB" id="FungiDB:BTJ68_04434"/>
<dbReference type="PANTHER" id="PTHR11200">
    <property type="entry name" value="INOSITOL 5-PHOSPHATASE"/>
    <property type="match status" value="1"/>
</dbReference>
<evidence type="ECO:0000256" key="1">
    <source>
        <dbReference type="SAM" id="MobiDB-lite"/>
    </source>
</evidence>
<feature type="region of interest" description="Disordered" evidence="1">
    <location>
        <begin position="331"/>
        <end position="363"/>
    </location>
</feature>
<dbReference type="SMART" id="SM00128">
    <property type="entry name" value="IPPc"/>
    <property type="match status" value="1"/>
</dbReference>
<dbReference type="SUPFAM" id="SSF56219">
    <property type="entry name" value="DNase I-like"/>
    <property type="match status" value="1"/>
</dbReference>
<evidence type="ECO:0000313" key="4">
    <source>
        <dbReference type="EMBL" id="RMZ20026.1"/>
    </source>
</evidence>
<keyword evidence="2" id="KW-1133">Transmembrane helix</keyword>
<dbReference type="InterPro" id="IPR036691">
    <property type="entry name" value="Endo/exonu/phosph_ase_sf"/>
</dbReference>
<dbReference type="GO" id="GO:0004439">
    <property type="term" value="F:phosphatidylinositol-4,5-bisphosphate 5-phosphatase activity"/>
    <property type="evidence" value="ECO:0007669"/>
    <property type="project" value="TreeGrafter"/>
</dbReference>
<evidence type="ECO:0000256" key="2">
    <source>
        <dbReference type="SAM" id="Phobius"/>
    </source>
</evidence>
<dbReference type="Pfam" id="PF22669">
    <property type="entry name" value="Exo_endo_phos2"/>
    <property type="match status" value="2"/>
</dbReference>
<reference evidence="4 5" key="1">
    <citation type="journal article" date="2018" name="BMC Genomics">
        <title>Genomic evidence for intraspecific hybridization in a clonal and extremely halotolerant yeast.</title>
        <authorList>
            <person name="Gostincar C."/>
            <person name="Stajich J.E."/>
            <person name="Zupancic J."/>
            <person name="Zalar P."/>
            <person name="Gunde-Cimerman N."/>
        </authorList>
    </citation>
    <scope>NUCLEOTIDE SEQUENCE [LARGE SCALE GENOMIC DNA]</scope>
    <source>
        <strain evidence="4 5">EXF-120</strain>
    </source>
</reference>
<keyword evidence="2" id="KW-0472">Membrane</keyword>
<dbReference type="OrthoDB" id="62798at2759"/>
<accession>A0A3M7I3Y1</accession>
<feature type="compositionally biased region" description="Low complexity" evidence="1">
    <location>
        <begin position="201"/>
        <end position="220"/>
    </location>
</feature>
<feature type="transmembrane region" description="Helical" evidence="2">
    <location>
        <begin position="480"/>
        <end position="500"/>
    </location>
</feature>
<organism evidence="4 5">
    <name type="scientific">Hortaea werneckii</name>
    <name type="common">Black yeast</name>
    <name type="synonym">Cladosporium werneckii</name>
    <dbReference type="NCBI Taxonomy" id="91943"/>
    <lineage>
        <taxon>Eukaryota</taxon>
        <taxon>Fungi</taxon>
        <taxon>Dikarya</taxon>
        <taxon>Ascomycota</taxon>
        <taxon>Pezizomycotina</taxon>
        <taxon>Dothideomycetes</taxon>
        <taxon>Dothideomycetidae</taxon>
        <taxon>Mycosphaerellales</taxon>
        <taxon>Teratosphaeriaceae</taxon>
        <taxon>Hortaea</taxon>
    </lineage>
</organism>
<feature type="region of interest" description="Disordered" evidence="1">
    <location>
        <begin position="181"/>
        <end position="223"/>
    </location>
</feature>
<keyword evidence="2" id="KW-0812">Transmembrane</keyword>
<sequence>MADLNVYLTTFNCGRKPVNIDYFSHFLFDGLSKSSPLPPDLLVLSLQEIAPIAYGFLGGTLLTPYFTRFTQAVADAARNTFSSQNVSYHEPIVRNAGMTAIMVFAREEVWHRIQQVESAGVGVGLWEMGNKGAVGVRLSVGGAGEDSTTPFTFVAAHLAPMEPEWERRNQDWRSICENLVFEPESPPNDTTSHHPPDETEPLLSKPSSSSSSTPSNPSSLYRPQTNLFLLGDLNYRASDVPPNPSLPSPPIPWPQPVSDPTNPHHYTHLLRQDQLLREKNAGKTLHNLVEAPIKFPPTYKYSSAAQKEAANSIQSVEVRKADGRMNRVMRIVPPSTSSGGGGGSEGAEGGEGTRGEGPGEGGEAGYLWWAPHRTPSWCDRILYTSPPSIHPAVEPKVYMSLPVQPTSDHQPVVLSCAVARGGVATRTAGGAVGGGEGGEGEVKAPFAVREDWRERRHAARKLEVLVGILAYLGLTWEGRLVVLGSVVGVLGGWWVLGALVG</sequence>
<evidence type="ECO:0000313" key="5">
    <source>
        <dbReference type="Proteomes" id="UP000281677"/>
    </source>
</evidence>
<dbReference type="PANTHER" id="PTHR11200:SF286">
    <property type="entry name" value="5-PHOSPHATASE, PUTATIVE (AFU_ORTHOLOGUE AFUA_5G07600)-RELATED"/>
    <property type="match status" value="1"/>
</dbReference>
<dbReference type="GO" id="GO:0046856">
    <property type="term" value="P:phosphatidylinositol dephosphorylation"/>
    <property type="evidence" value="ECO:0007669"/>
    <property type="project" value="InterPro"/>
</dbReference>
<name>A0A3M7I3Y1_HORWE</name>
<dbReference type="AlphaFoldDB" id="A0A3M7I3Y1"/>
<feature type="domain" description="Inositol polyphosphate-related phosphatase" evidence="3">
    <location>
        <begin position="2"/>
        <end position="424"/>
    </location>
</feature>
<protein>
    <recommendedName>
        <fullName evidence="3">Inositol polyphosphate-related phosphatase domain-containing protein</fullName>
    </recommendedName>
</protein>
<dbReference type="Gene3D" id="3.60.10.10">
    <property type="entry name" value="Endonuclease/exonuclease/phosphatase"/>
    <property type="match status" value="1"/>
</dbReference>
<feature type="compositionally biased region" description="Pro residues" evidence="1">
    <location>
        <begin position="241"/>
        <end position="257"/>
    </location>
</feature>